<evidence type="ECO:0000313" key="3">
    <source>
        <dbReference type="EMBL" id="CAL6025069.1"/>
    </source>
</evidence>
<keyword evidence="1" id="KW-1133">Transmembrane helix</keyword>
<gene>
    <name evidence="3" type="ORF">HINF_LOCUS29922</name>
    <name evidence="2" type="ORF">HINF_LOCUS54595</name>
</gene>
<dbReference type="EMBL" id="CAXDID020000097">
    <property type="protein sequence ID" value="CAL6025069.1"/>
    <property type="molecule type" value="Genomic_DNA"/>
</dbReference>
<proteinExistence type="predicted"/>
<dbReference type="Proteomes" id="UP001642409">
    <property type="component" value="Unassembled WGS sequence"/>
</dbReference>
<evidence type="ECO:0000256" key="1">
    <source>
        <dbReference type="SAM" id="Phobius"/>
    </source>
</evidence>
<dbReference type="AlphaFoldDB" id="A0AA86RHC5"/>
<accession>A0AA86RHC5</accession>
<feature type="transmembrane region" description="Helical" evidence="1">
    <location>
        <begin position="21"/>
        <end position="46"/>
    </location>
</feature>
<sequence>MSTFLIPSRLAVRNMLSKLKCYLFILFSLRPAIMIFAALILFIVHYENGDKLNCKAFQSAPMVTQQNLFALDAGALLTLMINPNPEKNTQAKLGLERQLM</sequence>
<reference evidence="3 4" key="2">
    <citation type="submission" date="2024-07" db="EMBL/GenBank/DDBJ databases">
        <authorList>
            <person name="Akdeniz Z."/>
        </authorList>
    </citation>
    <scope>NUCLEOTIDE SEQUENCE [LARGE SCALE GENOMIC DNA]</scope>
</reference>
<protein>
    <submittedName>
        <fullName evidence="3">Hypothetical_protein</fullName>
    </submittedName>
</protein>
<comment type="caution">
    <text evidence="2">The sequence shown here is derived from an EMBL/GenBank/DDBJ whole genome shotgun (WGS) entry which is preliminary data.</text>
</comment>
<dbReference type="EMBL" id="CATOUU010001010">
    <property type="protein sequence ID" value="CAI9966950.1"/>
    <property type="molecule type" value="Genomic_DNA"/>
</dbReference>
<evidence type="ECO:0000313" key="2">
    <source>
        <dbReference type="EMBL" id="CAI9966950.1"/>
    </source>
</evidence>
<organism evidence="2">
    <name type="scientific">Hexamita inflata</name>
    <dbReference type="NCBI Taxonomy" id="28002"/>
    <lineage>
        <taxon>Eukaryota</taxon>
        <taxon>Metamonada</taxon>
        <taxon>Diplomonadida</taxon>
        <taxon>Hexamitidae</taxon>
        <taxon>Hexamitinae</taxon>
        <taxon>Hexamita</taxon>
    </lineage>
</organism>
<keyword evidence="1" id="KW-0472">Membrane</keyword>
<keyword evidence="4" id="KW-1185">Reference proteome</keyword>
<keyword evidence="1" id="KW-0812">Transmembrane</keyword>
<reference evidence="2" key="1">
    <citation type="submission" date="2023-06" db="EMBL/GenBank/DDBJ databases">
        <authorList>
            <person name="Kurt Z."/>
        </authorList>
    </citation>
    <scope>NUCLEOTIDE SEQUENCE</scope>
</reference>
<name>A0AA86RHC5_9EUKA</name>
<evidence type="ECO:0000313" key="4">
    <source>
        <dbReference type="Proteomes" id="UP001642409"/>
    </source>
</evidence>